<evidence type="ECO:0000313" key="1">
    <source>
        <dbReference type="EMBL" id="KAF9528862.1"/>
    </source>
</evidence>
<keyword evidence="2" id="KW-1185">Reference proteome</keyword>
<comment type="caution">
    <text evidence="1">The sequence shown here is derived from an EMBL/GenBank/DDBJ whole genome shotgun (WGS) entry which is preliminary data.</text>
</comment>
<organism evidence="1 2">
    <name type="scientific">Crepidotus variabilis</name>
    <dbReference type="NCBI Taxonomy" id="179855"/>
    <lineage>
        <taxon>Eukaryota</taxon>
        <taxon>Fungi</taxon>
        <taxon>Dikarya</taxon>
        <taxon>Basidiomycota</taxon>
        <taxon>Agaricomycotina</taxon>
        <taxon>Agaricomycetes</taxon>
        <taxon>Agaricomycetidae</taxon>
        <taxon>Agaricales</taxon>
        <taxon>Agaricineae</taxon>
        <taxon>Crepidotaceae</taxon>
        <taxon>Crepidotus</taxon>
    </lineage>
</organism>
<accession>A0A9P6EGX6</accession>
<gene>
    <name evidence="1" type="ORF">CPB83DRAFT_894092</name>
</gene>
<reference evidence="1" key="1">
    <citation type="submission" date="2020-11" db="EMBL/GenBank/DDBJ databases">
        <authorList>
            <consortium name="DOE Joint Genome Institute"/>
            <person name="Ahrendt S."/>
            <person name="Riley R."/>
            <person name="Andreopoulos W."/>
            <person name="Labutti K."/>
            <person name="Pangilinan J."/>
            <person name="Ruiz-Duenas F.J."/>
            <person name="Barrasa J.M."/>
            <person name="Sanchez-Garcia M."/>
            <person name="Camarero S."/>
            <person name="Miyauchi S."/>
            <person name="Serrano A."/>
            <person name="Linde D."/>
            <person name="Babiker R."/>
            <person name="Drula E."/>
            <person name="Ayuso-Fernandez I."/>
            <person name="Pacheco R."/>
            <person name="Padilla G."/>
            <person name="Ferreira P."/>
            <person name="Barriuso J."/>
            <person name="Kellner H."/>
            <person name="Castanera R."/>
            <person name="Alfaro M."/>
            <person name="Ramirez L."/>
            <person name="Pisabarro A.G."/>
            <person name="Kuo A."/>
            <person name="Tritt A."/>
            <person name="Lipzen A."/>
            <person name="He G."/>
            <person name="Yan M."/>
            <person name="Ng V."/>
            <person name="Cullen D."/>
            <person name="Martin F."/>
            <person name="Rosso M.-N."/>
            <person name="Henrissat B."/>
            <person name="Hibbett D."/>
            <person name="Martinez A.T."/>
            <person name="Grigoriev I.V."/>
        </authorList>
    </citation>
    <scope>NUCLEOTIDE SEQUENCE</scope>
    <source>
        <strain evidence="1">CBS 506.95</strain>
    </source>
</reference>
<dbReference type="EMBL" id="MU157850">
    <property type="protein sequence ID" value="KAF9528862.1"/>
    <property type="molecule type" value="Genomic_DNA"/>
</dbReference>
<protein>
    <submittedName>
        <fullName evidence="1">Uncharacterized protein</fullName>
    </submittedName>
</protein>
<evidence type="ECO:0000313" key="2">
    <source>
        <dbReference type="Proteomes" id="UP000807306"/>
    </source>
</evidence>
<name>A0A9P6EGX6_9AGAR</name>
<proteinExistence type="predicted"/>
<dbReference type="Proteomes" id="UP000807306">
    <property type="component" value="Unassembled WGS sequence"/>
</dbReference>
<dbReference type="AlphaFoldDB" id="A0A9P6EGX6"/>
<sequence length="233" mass="25544">MGITKREGGIDRMVGCQGPGGGPPISPCLVTGTGQASVRAVSIPHDLAVALPHRTAPAYIQRFKYFLPLSAILFSAPFTSSIMTSTSSYHIITYHFSSSCLILTRTFIHTYPYPIPISLIPDSSHPRSQTLVLSLSFFISSYLITSSHTNTHHSLSSHISHTTLNHQQRKKFQVLSNIVHIFIPPHTVLSAPKIDAFKSSFIISLSTVVNNISSSTNKHEAHSTSTAYQRVYI</sequence>